<proteinExistence type="predicted"/>
<dbReference type="AlphaFoldDB" id="A0AAD8Y924"/>
<evidence type="ECO:0000313" key="1">
    <source>
        <dbReference type="EMBL" id="KAK1741767.1"/>
    </source>
</evidence>
<organism evidence="1 2">
    <name type="scientific">Skeletonema marinoi</name>
    <dbReference type="NCBI Taxonomy" id="267567"/>
    <lineage>
        <taxon>Eukaryota</taxon>
        <taxon>Sar</taxon>
        <taxon>Stramenopiles</taxon>
        <taxon>Ochrophyta</taxon>
        <taxon>Bacillariophyta</taxon>
        <taxon>Coscinodiscophyceae</taxon>
        <taxon>Thalassiosirophycidae</taxon>
        <taxon>Thalassiosirales</taxon>
        <taxon>Skeletonemataceae</taxon>
        <taxon>Skeletonema</taxon>
        <taxon>Skeletonema marinoi-dohrnii complex</taxon>
    </lineage>
</organism>
<accession>A0AAD8Y924</accession>
<reference evidence="1" key="1">
    <citation type="submission" date="2023-06" db="EMBL/GenBank/DDBJ databases">
        <title>Survivors Of The Sea: Transcriptome response of Skeletonema marinoi to long-term dormancy.</title>
        <authorList>
            <person name="Pinder M.I.M."/>
            <person name="Kourtchenko O."/>
            <person name="Robertson E.K."/>
            <person name="Larsson T."/>
            <person name="Maumus F."/>
            <person name="Osuna-Cruz C.M."/>
            <person name="Vancaester E."/>
            <person name="Stenow R."/>
            <person name="Vandepoele K."/>
            <person name="Ploug H."/>
            <person name="Bruchert V."/>
            <person name="Godhe A."/>
            <person name="Topel M."/>
        </authorList>
    </citation>
    <scope>NUCLEOTIDE SEQUENCE</scope>
    <source>
        <strain evidence="1">R05AC</strain>
    </source>
</reference>
<dbReference type="Pfam" id="PF11625">
    <property type="entry name" value="DUF3253"/>
    <property type="match status" value="1"/>
</dbReference>
<gene>
    <name evidence="1" type="ORF">QTG54_007340</name>
</gene>
<name>A0AAD8Y924_9STRA</name>
<keyword evidence="2" id="KW-1185">Reference proteome</keyword>
<comment type="caution">
    <text evidence="1">The sequence shown here is derived from an EMBL/GenBank/DDBJ whole genome shotgun (WGS) entry which is preliminary data.</text>
</comment>
<evidence type="ECO:0000313" key="2">
    <source>
        <dbReference type="Proteomes" id="UP001224775"/>
    </source>
</evidence>
<dbReference type="SUPFAM" id="SSF46785">
    <property type="entry name" value="Winged helix' DNA-binding domain"/>
    <property type="match status" value="1"/>
</dbReference>
<protein>
    <submittedName>
        <fullName evidence="1">Uncharacterized protein</fullName>
    </submittedName>
</protein>
<dbReference type="EMBL" id="JATAAI010000012">
    <property type="protein sequence ID" value="KAK1741767.1"/>
    <property type="molecule type" value="Genomic_DNA"/>
</dbReference>
<dbReference type="InterPro" id="IPR036390">
    <property type="entry name" value="WH_DNA-bd_sf"/>
</dbReference>
<dbReference type="Gene3D" id="1.10.10.10">
    <property type="entry name" value="Winged helix-like DNA-binding domain superfamily/Winged helix DNA-binding domain"/>
    <property type="match status" value="1"/>
</dbReference>
<sequence>MEPTRVAARSLVNEDRIDVMQKGNVLSKEQEYRGPIRLRLCLSKH</sequence>
<dbReference type="Proteomes" id="UP001224775">
    <property type="component" value="Unassembled WGS sequence"/>
</dbReference>
<dbReference type="InterPro" id="IPR036388">
    <property type="entry name" value="WH-like_DNA-bd_sf"/>
</dbReference>
<dbReference type="InterPro" id="IPR021660">
    <property type="entry name" value="DUF3253"/>
</dbReference>